<dbReference type="Gene3D" id="3.40.50.720">
    <property type="entry name" value="NAD(P)-binding Rossmann-like Domain"/>
    <property type="match status" value="1"/>
</dbReference>
<keyword evidence="6" id="KW-0560">Oxidoreductase</keyword>
<evidence type="ECO:0000259" key="7">
    <source>
        <dbReference type="Pfam" id="PF04321"/>
    </source>
</evidence>
<dbReference type="InterPro" id="IPR005913">
    <property type="entry name" value="dTDP_dehydrorham_reduct"/>
</dbReference>
<protein>
    <recommendedName>
        <fullName evidence="4 6">dTDP-4-dehydrorhamnose reductase</fullName>
        <ecNumber evidence="3 6">1.1.1.133</ecNumber>
    </recommendedName>
</protein>
<dbReference type="GO" id="GO:0019305">
    <property type="term" value="P:dTDP-rhamnose biosynthetic process"/>
    <property type="evidence" value="ECO:0007669"/>
    <property type="project" value="UniProtKB-UniPathway"/>
</dbReference>
<name>A0A1H8L9D3_9PROT</name>
<dbReference type="EMBL" id="FODO01000003">
    <property type="protein sequence ID" value="SEO01727.1"/>
    <property type="molecule type" value="Genomic_DNA"/>
</dbReference>
<dbReference type="SUPFAM" id="SSF51735">
    <property type="entry name" value="NAD(P)-binding Rossmann-fold domains"/>
    <property type="match status" value="1"/>
</dbReference>
<comment type="catalytic activity">
    <reaction evidence="5 6">
        <text>dTDP-beta-L-rhamnose + NADP(+) = dTDP-4-dehydro-beta-L-rhamnose + NADPH + H(+)</text>
        <dbReference type="Rhea" id="RHEA:21796"/>
        <dbReference type="ChEBI" id="CHEBI:15378"/>
        <dbReference type="ChEBI" id="CHEBI:57510"/>
        <dbReference type="ChEBI" id="CHEBI:57783"/>
        <dbReference type="ChEBI" id="CHEBI:58349"/>
        <dbReference type="ChEBI" id="CHEBI:62830"/>
        <dbReference type="EC" id="1.1.1.133"/>
    </reaction>
</comment>
<comment type="pathway">
    <text evidence="1 6">Carbohydrate biosynthesis; dTDP-L-rhamnose biosynthesis.</text>
</comment>
<comment type="cofactor">
    <cofactor evidence="6">
        <name>Mg(2+)</name>
        <dbReference type="ChEBI" id="CHEBI:18420"/>
    </cofactor>
    <text evidence="6">Binds 1 Mg(2+) ion per monomer.</text>
</comment>
<evidence type="ECO:0000256" key="3">
    <source>
        <dbReference type="ARBA" id="ARBA00012929"/>
    </source>
</evidence>
<gene>
    <name evidence="8" type="ORF">SAMN05216333_103110</name>
</gene>
<dbReference type="InterPro" id="IPR036291">
    <property type="entry name" value="NAD(P)-bd_dom_sf"/>
</dbReference>
<dbReference type="InterPro" id="IPR029903">
    <property type="entry name" value="RmlD-like-bd"/>
</dbReference>
<dbReference type="NCBIfam" id="TIGR01214">
    <property type="entry name" value="rmlD"/>
    <property type="match status" value="1"/>
</dbReference>
<evidence type="ECO:0000256" key="2">
    <source>
        <dbReference type="ARBA" id="ARBA00010944"/>
    </source>
</evidence>
<feature type="domain" description="RmlD-like substrate binding" evidence="7">
    <location>
        <begin position="1"/>
        <end position="295"/>
    </location>
</feature>
<comment type="function">
    <text evidence="6">Catalyzes the reduction of dTDP-6-deoxy-L-lyxo-4-hexulose to yield dTDP-L-rhamnose.</text>
</comment>
<dbReference type="Gene3D" id="3.90.25.10">
    <property type="entry name" value="UDP-galactose 4-epimerase, domain 1"/>
    <property type="match status" value="1"/>
</dbReference>
<evidence type="ECO:0000313" key="8">
    <source>
        <dbReference type="EMBL" id="SEO01727.1"/>
    </source>
</evidence>
<proteinExistence type="inferred from homology"/>
<sequence length="298" mass="32891">MKILLFGKNGQVGWELQRSLAPLGELIALSSSSEEFCGDLTDFAGIQQTLRLISPDIIVNAAAYTAVDKAESEPERAYTLNAQAPAVLAQEAKRLNAWLIHYSTDYVFNGHSSQPYLETDDCDPLSVYGKSKLEGEKNILTSGCSHLIFRTSWVYAAHGNNFIKTILRLAQQRDKLTIVDDQVGSPTGAELIADITAHALRMVKQKPEVSGLYHLTAGGSTSWYGFAKFILENAERMNYQLKIQPAALQPIPSSDFPLPAKRPFNSRLNTEKLTKTFGLILPSWQTGTARTLTELLSE</sequence>
<dbReference type="GO" id="GO:0005829">
    <property type="term" value="C:cytosol"/>
    <property type="evidence" value="ECO:0007669"/>
    <property type="project" value="TreeGrafter"/>
</dbReference>
<evidence type="ECO:0000256" key="1">
    <source>
        <dbReference type="ARBA" id="ARBA00004781"/>
    </source>
</evidence>
<dbReference type="UniPathway" id="UPA00124"/>
<keyword evidence="9" id="KW-1185">Reference proteome</keyword>
<evidence type="ECO:0000313" key="9">
    <source>
        <dbReference type="Proteomes" id="UP000198814"/>
    </source>
</evidence>
<dbReference type="PANTHER" id="PTHR10491">
    <property type="entry name" value="DTDP-4-DEHYDRORHAMNOSE REDUCTASE"/>
    <property type="match status" value="1"/>
</dbReference>
<dbReference type="PANTHER" id="PTHR10491:SF4">
    <property type="entry name" value="METHIONINE ADENOSYLTRANSFERASE 2 SUBUNIT BETA"/>
    <property type="match status" value="1"/>
</dbReference>
<evidence type="ECO:0000256" key="6">
    <source>
        <dbReference type="RuleBase" id="RU364082"/>
    </source>
</evidence>
<reference evidence="9" key="1">
    <citation type="submission" date="2016-10" db="EMBL/GenBank/DDBJ databases">
        <authorList>
            <person name="Varghese N."/>
            <person name="Submissions S."/>
        </authorList>
    </citation>
    <scope>NUCLEOTIDE SEQUENCE [LARGE SCALE GENOMIC DNA]</scope>
    <source>
        <strain evidence="9">Nm76</strain>
    </source>
</reference>
<dbReference type="Pfam" id="PF04321">
    <property type="entry name" value="RmlD_sub_bind"/>
    <property type="match status" value="1"/>
</dbReference>
<evidence type="ECO:0000256" key="5">
    <source>
        <dbReference type="ARBA" id="ARBA00048200"/>
    </source>
</evidence>
<dbReference type="Proteomes" id="UP000198814">
    <property type="component" value="Unassembled WGS sequence"/>
</dbReference>
<dbReference type="CDD" id="cd05254">
    <property type="entry name" value="dTDP_HR_like_SDR_e"/>
    <property type="match status" value="1"/>
</dbReference>
<dbReference type="EC" id="1.1.1.133" evidence="3 6"/>
<dbReference type="NCBIfam" id="NF007440">
    <property type="entry name" value="PRK09987.1"/>
    <property type="match status" value="1"/>
</dbReference>
<comment type="similarity">
    <text evidence="2 6">Belongs to the dTDP-4-dehydrorhamnose reductase family.</text>
</comment>
<dbReference type="STRING" id="42354.SAMN05216333_103110"/>
<keyword evidence="6" id="KW-0521">NADP</keyword>
<organism evidence="8 9">
    <name type="scientific">Nitrosomonas oligotropha</name>
    <dbReference type="NCBI Taxonomy" id="42354"/>
    <lineage>
        <taxon>Bacteria</taxon>
        <taxon>Pseudomonadati</taxon>
        <taxon>Pseudomonadota</taxon>
        <taxon>Betaproteobacteria</taxon>
        <taxon>Nitrosomonadales</taxon>
        <taxon>Nitrosomonadaceae</taxon>
        <taxon>Nitrosomonas</taxon>
    </lineage>
</organism>
<accession>A0A1H8L9D3</accession>
<dbReference type="OrthoDB" id="9803892at2"/>
<dbReference type="GO" id="GO:0008831">
    <property type="term" value="F:dTDP-4-dehydrorhamnose reductase activity"/>
    <property type="evidence" value="ECO:0007669"/>
    <property type="project" value="UniProtKB-EC"/>
</dbReference>
<evidence type="ECO:0000256" key="4">
    <source>
        <dbReference type="ARBA" id="ARBA00017099"/>
    </source>
</evidence>
<dbReference type="RefSeq" id="WP_090315707.1">
    <property type="nucleotide sequence ID" value="NZ_FNOE01000002.1"/>
</dbReference>
<dbReference type="AlphaFoldDB" id="A0A1H8L9D3"/>